<evidence type="ECO:0000256" key="4">
    <source>
        <dbReference type="ARBA" id="ARBA00023163"/>
    </source>
</evidence>
<dbReference type="InterPro" id="IPR050389">
    <property type="entry name" value="LysR-type_TF"/>
</dbReference>
<dbReference type="InterPro" id="IPR036390">
    <property type="entry name" value="WH_DNA-bd_sf"/>
</dbReference>
<dbReference type="GO" id="GO:0003700">
    <property type="term" value="F:DNA-binding transcription factor activity"/>
    <property type="evidence" value="ECO:0007669"/>
    <property type="project" value="InterPro"/>
</dbReference>
<dbReference type="Proteomes" id="UP000628442">
    <property type="component" value="Unassembled WGS sequence"/>
</dbReference>
<protein>
    <submittedName>
        <fullName evidence="6 7">Transcriptional regulator</fullName>
    </submittedName>
</protein>
<evidence type="ECO:0000256" key="3">
    <source>
        <dbReference type="ARBA" id="ARBA00023125"/>
    </source>
</evidence>
<proteinExistence type="inferred from homology"/>
<evidence type="ECO:0000313" key="9">
    <source>
        <dbReference type="Proteomes" id="UP000628442"/>
    </source>
</evidence>
<gene>
    <name evidence="7" type="ORF">EYF70_10445</name>
    <name evidence="6" type="ORF">GCM10007387_34130</name>
</gene>
<evidence type="ECO:0000313" key="6">
    <source>
        <dbReference type="EMBL" id="GGY49024.1"/>
    </source>
</evidence>
<dbReference type="SUPFAM" id="SSF53850">
    <property type="entry name" value="Periplasmic binding protein-like II"/>
    <property type="match status" value="1"/>
</dbReference>
<name>A0A411WWS6_9BURK</name>
<evidence type="ECO:0000256" key="2">
    <source>
        <dbReference type="ARBA" id="ARBA00023015"/>
    </source>
</evidence>
<comment type="similarity">
    <text evidence="1">Belongs to the LysR transcriptional regulatory family.</text>
</comment>
<keyword evidence="8" id="KW-1185">Reference proteome</keyword>
<evidence type="ECO:0000313" key="8">
    <source>
        <dbReference type="Proteomes" id="UP000292307"/>
    </source>
</evidence>
<reference evidence="6" key="3">
    <citation type="submission" date="2022-12" db="EMBL/GenBank/DDBJ databases">
        <authorList>
            <person name="Sun Q."/>
            <person name="Kim S."/>
        </authorList>
    </citation>
    <scope>NUCLEOTIDE SEQUENCE</scope>
    <source>
        <strain evidence="6">KCTC 12343</strain>
    </source>
</reference>
<dbReference type="GO" id="GO:0003677">
    <property type="term" value="F:DNA binding"/>
    <property type="evidence" value="ECO:0007669"/>
    <property type="project" value="UniProtKB-KW"/>
</dbReference>
<dbReference type="SUPFAM" id="SSF46785">
    <property type="entry name" value="Winged helix' DNA-binding domain"/>
    <property type="match status" value="1"/>
</dbReference>
<dbReference type="AlphaFoldDB" id="A0A411WWS6"/>
<dbReference type="RefSeq" id="WP_131145332.1">
    <property type="nucleotide sequence ID" value="NZ_BMWV01000007.1"/>
</dbReference>
<evidence type="ECO:0000313" key="7">
    <source>
        <dbReference type="EMBL" id="QBI01210.1"/>
    </source>
</evidence>
<keyword evidence="4" id="KW-0804">Transcription</keyword>
<dbReference type="PANTHER" id="PTHR30118">
    <property type="entry name" value="HTH-TYPE TRANSCRIPTIONAL REGULATOR LEUO-RELATED"/>
    <property type="match status" value="1"/>
</dbReference>
<dbReference type="Gene3D" id="3.40.190.10">
    <property type="entry name" value="Periplasmic binding protein-like II"/>
    <property type="match status" value="2"/>
</dbReference>
<dbReference type="Pfam" id="PF00126">
    <property type="entry name" value="HTH_1"/>
    <property type="match status" value="1"/>
</dbReference>
<reference evidence="6" key="1">
    <citation type="journal article" date="2014" name="Int. J. Syst. Evol. Microbiol.">
        <title>Complete genome sequence of Corynebacterium casei LMG S-19264T (=DSM 44701T), isolated from a smear-ripened cheese.</title>
        <authorList>
            <consortium name="US DOE Joint Genome Institute (JGI-PGF)"/>
            <person name="Walter F."/>
            <person name="Albersmeier A."/>
            <person name="Kalinowski J."/>
            <person name="Ruckert C."/>
        </authorList>
    </citation>
    <scope>NUCLEOTIDE SEQUENCE</scope>
    <source>
        <strain evidence="6">KCTC 12343</strain>
    </source>
</reference>
<dbReference type="OrthoDB" id="5495633at2"/>
<organism evidence="6 9">
    <name type="scientific">Pseudoduganella albidiflava</name>
    <dbReference type="NCBI Taxonomy" id="321983"/>
    <lineage>
        <taxon>Bacteria</taxon>
        <taxon>Pseudomonadati</taxon>
        <taxon>Pseudomonadota</taxon>
        <taxon>Betaproteobacteria</taxon>
        <taxon>Burkholderiales</taxon>
        <taxon>Oxalobacteraceae</taxon>
        <taxon>Telluria group</taxon>
        <taxon>Pseudoduganella</taxon>
    </lineage>
</organism>
<dbReference type="InterPro" id="IPR005119">
    <property type="entry name" value="LysR_subst-bd"/>
</dbReference>
<dbReference type="PROSITE" id="PS50931">
    <property type="entry name" value="HTH_LYSR"/>
    <property type="match status" value="1"/>
</dbReference>
<evidence type="ECO:0000259" key="5">
    <source>
        <dbReference type="PROSITE" id="PS50931"/>
    </source>
</evidence>
<dbReference type="PANTHER" id="PTHR30118:SF6">
    <property type="entry name" value="HTH-TYPE TRANSCRIPTIONAL REGULATOR LEUO"/>
    <property type="match status" value="1"/>
</dbReference>
<dbReference type="Pfam" id="PF03466">
    <property type="entry name" value="LysR_substrate"/>
    <property type="match status" value="1"/>
</dbReference>
<dbReference type="Proteomes" id="UP000292307">
    <property type="component" value="Chromosome"/>
</dbReference>
<evidence type="ECO:0000256" key="1">
    <source>
        <dbReference type="ARBA" id="ARBA00009437"/>
    </source>
</evidence>
<feature type="domain" description="HTH lysR-type" evidence="5">
    <location>
        <begin position="6"/>
        <end position="63"/>
    </location>
</feature>
<keyword evidence="2" id="KW-0805">Transcription regulation</keyword>
<dbReference type="InterPro" id="IPR000847">
    <property type="entry name" value="LysR_HTH_N"/>
</dbReference>
<dbReference type="InterPro" id="IPR036388">
    <property type="entry name" value="WH-like_DNA-bd_sf"/>
</dbReference>
<accession>A0A411WWS6</accession>
<dbReference type="EMBL" id="BMWV01000007">
    <property type="protein sequence ID" value="GGY49024.1"/>
    <property type="molecule type" value="Genomic_DNA"/>
</dbReference>
<reference evidence="7 8" key="2">
    <citation type="submission" date="2019-02" db="EMBL/GenBank/DDBJ databases">
        <title>Draft Genome Sequences of Six Type Strains of the Genus Massilia.</title>
        <authorList>
            <person name="Miess H."/>
            <person name="Frediansyhah A."/>
            <person name="Gross H."/>
        </authorList>
    </citation>
    <scope>NUCLEOTIDE SEQUENCE [LARGE SCALE GENOMIC DNA]</scope>
    <source>
        <strain evidence="7 8">DSM 17472</strain>
    </source>
</reference>
<sequence length="323" mass="36076">MRFNRLDLNLLVGLDILLSEKSITRAARRLSLSQSATSGVLARLREYFSDELLMPVGRNLILTPLAASLADPVRKVLLQIQATVDIRPEFDPLTAVRGFRILASDYISTVVLGDLATLLATAAPNITLDILSMSASPTDLLERVEADLIILPRKYMSEVHPVQVLFEETYTCIAWTGNTLIDDELTMAQYMSLGHVSSRFGAAIVSFEEWFMKVSGYDRRIEVTTTNFASIPHFVIGTNRIATMHTRLAKSLSRYYPIRLLPPPLDIPAVEMCMQWNQVLDNDPSHLWFRSMLMDTVSAGPYATISPVRAPIAMARSADRFQA</sequence>
<keyword evidence="3" id="KW-0238">DNA-binding</keyword>
<dbReference type="Gene3D" id="1.10.10.10">
    <property type="entry name" value="Winged helix-like DNA-binding domain superfamily/Winged helix DNA-binding domain"/>
    <property type="match status" value="1"/>
</dbReference>
<dbReference type="EMBL" id="CP036401">
    <property type="protein sequence ID" value="QBI01210.1"/>
    <property type="molecule type" value="Genomic_DNA"/>
</dbReference>